<comment type="caution">
    <text evidence="2">The sequence shown here is derived from an EMBL/GenBank/DDBJ whole genome shotgun (WGS) entry which is preliminary data.</text>
</comment>
<evidence type="ECO:0000256" key="1">
    <source>
        <dbReference type="SAM" id="Phobius"/>
    </source>
</evidence>
<dbReference type="RefSeq" id="WP_063070660.1">
    <property type="nucleotide sequence ID" value="NZ_LQXA01000013.1"/>
</dbReference>
<evidence type="ECO:0008006" key="4">
    <source>
        <dbReference type="Google" id="ProtNLM"/>
    </source>
</evidence>
<keyword evidence="1" id="KW-0472">Membrane</keyword>
<feature type="transmembrane region" description="Helical" evidence="1">
    <location>
        <begin position="6"/>
        <end position="30"/>
    </location>
</feature>
<accession>A0A154V4G6</accession>
<dbReference type="EMBL" id="LQXA01000013">
    <property type="protein sequence ID" value="KZC96139.1"/>
    <property type="molecule type" value="Genomic_DNA"/>
</dbReference>
<keyword evidence="1" id="KW-0812">Transmembrane</keyword>
<feature type="transmembrane region" description="Helical" evidence="1">
    <location>
        <begin position="42"/>
        <end position="61"/>
    </location>
</feature>
<evidence type="ECO:0000313" key="2">
    <source>
        <dbReference type="EMBL" id="KZC96139.1"/>
    </source>
</evidence>
<gene>
    <name evidence="2" type="ORF">AWH51_04985</name>
</gene>
<evidence type="ECO:0000313" key="3">
    <source>
        <dbReference type="Proteomes" id="UP000076218"/>
    </source>
</evidence>
<dbReference type="AlphaFoldDB" id="A0A154V4G6"/>
<name>A0A154V4G6_9MICO</name>
<organism evidence="2 3">
    <name type="scientific">Clavibacter tessellarius</name>
    <dbReference type="NCBI Taxonomy" id="31965"/>
    <lineage>
        <taxon>Bacteria</taxon>
        <taxon>Bacillati</taxon>
        <taxon>Actinomycetota</taxon>
        <taxon>Actinomycetes</taxon>
        <taxon>Micrococcales</taxon>
        <taxon>Microbacteriaceae</taxon>
        <taxon>Clavibacter</taxon>
    </lineage>
</organism>
<proteinExistence type="predicted"/>
<dbReference type="Proteomes" id="UP000076218">
    <property type="component" value="Unassembled WGS sequence"/>
</dbReference>
<keyword evidence="1" id="KW-1133">Transmembrane helix</keyword>
<sequence>MLENTNYAHLGVLLLVIVALVPAVIAMVATVRSRDLATVVKLLWLLLLTVPLLGIVLWLGVRPTRSTTAGGHGDTR</sequence>
<protein>
    <recommendedName>
        <fullName evidence="4">Cardiolipin synthase N-terminal domain-containing protein</fullName>
    </recommendedName>
</protein>
<reference evidence="2 3" key="1">
    <citation type="submission" date="2016-01" db="EMBL/GenBank/DDBJ databases">
        <title>Draft genome sequence of Clavibacter michiganensis subsp. tessellarius DOAB 609.</title>
        <authorList>
            <person name="Tambong J.T."/>
        </authorList>
    </citation>
    <scope>NUCLEOTIDE SEQUENCE [LARGE SCALE GENOMIC DNA]</scope>
    <source>
        <strain evidence="2 3">DOAB 609</strain>
    </source>
</reference>